<sequence>MLLRRLQLANLQDRLRPNKVVVLVGPRRVGKTVLLRQLIDELREPHLLLNGESMSTTEVLARRTPANYRSLLGDRRLLIIDEAQKVPEIGLILKLMIDEIEGLRIVATGSSAFDIENLTGEPLTGRKYTLRLFALSEKELTQVETRLDARDQLEQRMVFGNYPELVQMDSNQERQLYLQELVNTYLLKDILTFEGIRNSDKLLSLLRLLALQVGSEVSNVELGRQLGLDKKTVDRYLDLLTKVFIIHRVSGFSRNLRKEVVKSKRWYFYDNGIRNALAGNLNPLATRQDVGALWENYALSERLKYQSYTGMLSYNYFWRTYDQQEIDWIEDRGGQLYAYELKWNPKKQPQAPAAWAKAYPAASFEVINRDNLSDWIGKWG</sequence>
<dbReference type="SMART" id="SM00382">
    <property type="entry name" value="AAA"/>
    <property type="match status" value="1"/>
</dbReference>
<dbReference type="InterPro" id="IPR041682">
    <property type="entry name" value="AAA_14"/>
</dbReference>
<gene>
    <name evidence="2" type="ORF">CLV84_3848</name>
</gene>
<dbReference type="Pfam" id="PF13635">
    <property type="entry name" value="DUF4143"/>
    <property type="match status" value="1"/>
</dbReference>
<dbReference type="InterPro" id="IPR027417">
    <property type="entry name" value="P-loop_NTPase"/>
</dbReference>
<keyword evidence="3" id="KW-1185">Reference proteome</keyword>
<accession>A0A2S6I159</accession>
<dbReference type="InterPro" id="IPR003593">
    <property type="entry name" value="AAA+_ATPase"/>
</dbReference>
<dbReference type="Pfam" id="PF13173">
    <property type="entry name" value="AAA_14"/>
    <property type="match status" value="1"/>
</dbReference>
<evidence type="ECO:0000313" key="2">
    <source>
        <dbReference type="EMBL" id="PPK84686.1"/>
    </source>
</evidence>
<dbReference type="Proteomes" id="UP000237662">
    <property type="component" value="Unassembled WGS sequence"/>
</dbReference>
<dbReference type="EMBL" id="PTJC01000007">
    <property type="protein sequence ID" value="PPK84686.1"/>
    <property type="molecule type" value="Genomic_DNA"/>
</dbReference>
<dbReference type="OrthoDB" id="9778168at2"/>
<dbReference type="PANTHER" id="PTHR43566:SF1">
    <property type="entry name" value="AAA+ ATPASE DOMAIN-CONTAINING PROTEIN"/>
    <property type="match status" value="1"/>
</dbReference>
<dbReference type="AlphaFoldDB" id="A0A2S6I159"/>
<name>A0A2S6I159_9BACT</name>
<evidence type="ECO:0000259" key="1">
    <source>
        <dbReference type="SMART" id="SM00382"/>
    </source>
</evidence>
<dbReference type="PANTHER" id="PTHR43566">
    <property type="entry name" value="CONSERVED PROTEIN"/>
    <property type="match status" value="1"/>
</dbReference>
<reference evidence="2 3" key="1">
    <citation type="submission" date="2018-02" db="EMBL/GenBank/DDBJ databases">
        <title>Genomic Encyclopedia of Archaeal and Bacterial Type Strains, Phase II (KMG-II): from individual species to whole genera.</title>
        <authorList>
            <person name="Goeker M."/>
        </authorList>
    </citation>
    <scope>NUCLEOTIDE SEQUENCE [LARGE SCALE GENOMIC DNA]</scope>
    <source>
        <strain evidence="2 3">DSM 29526</strain>
    </source>
</reference>
<feature type="domain" description="AAA+ ATPase" evidence="1">
    <location>
        <begin position="17"/>
        <end position="133"/>
    </location>
</feature>
<dbReference type="Gene3D" id="3.40.50.300">
    <property type="entry name" value="P-loop containing nucleotide triphosphate hydrolases"/>
    <property type="match status" value="1"/>
</dbReference>
<dbReference type="SUPFAM" id="SSF52540">
    <property type="entry name" value="P-loop containing nucleoside triphosphate hydrolases"/>
    <property type="match status" value="1"/>
</dbReference>
<organism evidence="2 3">
    <name type="scientific">Neolewinella xylanilytica</name>
    <dbReference type="NCBI Taxonomy" id="1514080"/>
    <lineage>
        <taxon>Bacteria</taxon>
        <taxon>Pseudomonadati</taxon>
        <taxon>Bacteroidota</taxon>
        <taxon>Saprospiria</taxon>
        <taxon>Saprospirales</taxon>
        <taxon>Lewinellaceae</taxon>
        <taxon>Neolewinella</taxon>
    </lineage>
</organism>
<dbReference type="InterPro" id="IPR025420">
    <property type="entry name" value="DUF4143"/>
</dbReference>
<comment type="caution">
    <text evidence="2">The sequence shown here is derived from an EMBL/GenBank/DDBJ whole genome shotgun (WGS) entry which is preliminary data.</text>
</comment>
<evidence type="ECO:0000313" key="3">
    <source>
        <dbReference type="Proteomes" id="UP000237662"/>
    </source>
</evidence>
<protein>
    <recommendedName>
        <fullName evidence="1">AAA+ ATPase domain-containing protein</fullName>
    </recommendedName>
</protein>
<proteinExistence type="predicted"/>